<name>A0A382KSN6_9ZZZZ</name>
<feature type="non-terminal residue" evidence="1">
    <location>
        <position position="1"/>
    </location>
</feature>
<protein>
    <submittedName>
        <fullName evidence="1">Uncharacterized protein</fullName>
    </submittedName>
</protein>
<evidence type="ECO:0000313" key="1">
    <source>
        <dbReference type="EMBL" id="SVC27309.1"/>
    </source>
</evidence>
<reference evidence="1" key="1">
    <citation type="submission" date="2018-05" db="EMBL/GenBank/DDBJ databases">
        <authorList>
            <person name="Lanie J.A."/>
            <person name="Ng W.-L."/>
            <person name="Kazmierczak K.M."/>
            <person name="Andrzejewski T.M."/>
            <person name="Davidsen T.M."/>
            <person name="Wayne K.J."/>
            <person name="Tettelin H."/>
            <person name="Glass J.I."/>
            <person name="Rusch D."/>
            <person name="Podicherti R."/>
            <person name="Tsui H.-C.T."/>
            <person name="Winkler M.E."/>
        </authorList>
    </citation>
    <scope>NUCLEOTIDE SEQUENCE</scope>
</reference>
<sequence length="35" mass="4144">CFRNKRDDLGQVGLMMENRMPHHFPNDIKNQGNDD</sequence>
<dbReference type="AlphaFoldDB" id="A0A382KSN6"/>
<dbReference type="EMBL" id="UINC01082492">
    <property type="protein sequence ID" value="SVC27309.1"/>
    <property type="molecule type" value="Genomic_DNA"/>
</dbReference>
<proteinExistence type="predicted"/>
<gene>
    <name evidence="1" type="ORF">METZ01_LOCUS280163</name>
</gene>
<organism evidence="1">
    <name type="scientific">marine metagenome</name>
    <dbReference type="NCBI Taxonomy" id="408172"/>
    <lineage>
        <taxon>unclassified sequences</taxon>
        <taxon>metagenomes</taxon>
        <taxon>ecological metagenomes</taxon>
    </lineage>
</organism>
<accession>A0A382KSN6</accession>